<keyword evidence="1" id="KW-0812">Transmembrane</keyword>
<gene>
    <name evidence="2" type="ORF">NPIL_92261</name>
</gene>
<organism evidence="2 3">
    <name type="scientific">Nephila pilipes</name>
    <name type="common">Giant wood spider</name>
    <name type="synonym">Nephila maculata</name>
    <dbReference type="NCBI Taxonomy" id="299642"/>
    <lineage>
        <taxon>Eukaryota</taxon>
        <taxon>Metazoa</taxon>
        <taxon>Ecdysozoa</taxon>
        <taxon>Arthropoda</taxon>
        <taxon>Chelicerata</taxon>
        <taxon>Arachnida</taxon>
        <taxon>Araneae</taxon>
        <taxon>Araneomorphae</taxon>
        <taxon>Entelegynae</taxon>
        <taxon>Araneoidea</taxon>
        <taxon>Nephilidae</taxon>
        <taxon>Nephila</taxon>
    </lineage>
</organism>
<evidence type="ECO:0000313" key="3">
    <source>
        <dbReference type="Proteomes" id="UP000887013"/>
    </source>
</evidence>
<protein>
    <submittedName>
        <fullName evidence="2">Uncharacterized protein</fullName>
    </submittedName>
</protein>
<dbReference type="EMBL" id="BMAW01014498">
    <property type="protein sequence ID" value="GFT39141.1"/>
    <property type="molecule type" value="Genomic_DNA"/>
</dbReference>
<reference evidence="2" key="1">
    <citation type="submission" date="2020-08" db="EMBL/GenBank/DDBJ databases">
        <title>Multicomponent nature underlies the extraordinary mechanical properties of spider dragline silk.</title>
        <authorList>
            <person name="Kono N."/>
            <person name="Nakamura H."/>
            <person name="Mori M."/>
            <person name="Yoshida Y."/>
            <person name="Ohtoshi R."/>
            <person name="Malay A.D."/>
            <person name="Moran D.A.P."/>
            <person name="Tomita M."/>
            <person name="Numata K."/>
            <person name="Arakawa K."/>
        </authorList>
    </citation>
    <scope>NUCLEOTIDE SEQUENCE</scope>
</reference>
<dbReference type="Proteomes" id="UP000887013">
    <property type="component" value="Unassembled WGS sequence"/>
</dbReference>
<feature type="transmembrane region" description="Helical" evidence="1">
    <location>
        <begin position="26"/>
        <end position="46"/>
    </location>
</feature>
<keyword evidence="1" id="KW-1133">Transmembrane helix</keyword>
<keyword evidence="1" id="KW-0472">Membrane</keyword>
<dbReference type="OrthoDB" id="6472363at2759"/>
<proteinExistence type="predicted"/>
<evidence type="ECO:0000256" key="1">
    <source>
        <dbReference type="SAM" id="Phobius"/>
    </source>
</evidence>
<comment type="caution">
    <text evidence="2">The sequence shown here is derived from an EMBL/GenBank/DDBJ whole genome shotgun (WGS) entry which is preliminary data.</text>
</comment>
<dbReference type="AlphaFoldDB" id="A0A8X6NWN5"/>
<keyword evidence="3" id="KW-1185">Reference proteome</keyword>
<accession>A0A8X6NWN5</accession>
<name>A0A8X6NWN5_NEPPI</name>
<sequence>MIIATIFEMCLHIFHYALRAFAGSDLLYFIEILIVSLMIEFIDYIAMQFFNRVFFRQATALVQTVDAATEPIVPSLTVHKASGNVEWESELVPPQRTTTLVETPHEINDQNVIVPEVRSFTVWKICRALDLPATFVPQQRDTAVSLKQFKKSQPVPIVYSVTIFEFCKALGLNAKLAEQ</sequence>
<evidence type="ECO:0000313" key="2">
    <source>
        <dbReference type="EMBL" id="GFT39141.1"/>
    </source>
</evidence>